<protein>
    <recommendedName>
        <fullName evidence="5">ABC-2 type transport system permease protein</fullName>
    </recommendedName>
</protein>
<feature type="transmembrane region" description="Helical" evidence="2">
    <location>
        <begin position="48"/>
        <end position="67"/>
    </location>
</feature>
<proteinExistence type="predicted"/>
<accession>A0A1I1APX1</accession>
<feature type="region of interest" description="Disordered" evidence="1">
    <location>
        <begin position="1"/>
        <end position="22"/>
    </location>
</feature>
<evidence type="ECO:0008006" key="5">
    <source>
        <dbReference type="Google" id="ProtNLM"/>
    </source>
</evidence>
<feature type="transmembrane region" description="Helical" evidence="2">
    <location>
        <begin position="195"/>
        <end position="219"/>
    </location>
</feature>
<feature type="transmembrane region" description="Helical" evidence="2">
    <location>
        <begin position="248"/>
        <end position="268"/>
    </location>
</feature>
<evidence type="ECO:0000313" key="4">
    <source>
        <dbReference type="Proteomes" id="UP000199113"/>
    </source>
</evidence>
<evidence type="ECO:0000256" key="1">
    <source>
        <dbReference type="SAM" id="MobiDB-lite"/>
    </source>
</evidence>
<name>A0A1I1APX1_9ACTN</name>
<dbReference type="AlphaFoldDB" id="A0A1I1APX1"/>
<feature type="transmembrane region" description="Helical" evidence="2">
    <location>
        <begin position="125"/>
        <end position="154"/>
    </location>
</feature>
<organism evidence="3 4">
    <name type="scientific">Nocardioides alpinus</name>
    <dbReference type="NCBI Taxonomy" id="748909"/>
    <lineage>
        <taxon>Bacteria</taxon>
        <taxon>Bacillati</taxon>
        <taxon>Actinomycetota</taxon>
        <taxon>Actinomycetes</taxon>
        <taxon>Propionibacteriales</taxon>
        <taxon>Nocardioidaceae</taxon>
        <taxon>Nocardioides</taxon>
    </lineage>
</organism>
<gene>
    <name evidence="3" type="ORF">SAMN05192575_11053</name>
</gene>
<dbReference type="EMBL" id="FOKC01000010">
    <property type="protein sequence ID" value="SFB40085.1"/>
    <property type="molecule type" value="Genomic_DNA"/>
</dbReference>
<evidence type="ECO:0000256" key="2">
    <source>
        <dbReference type="SAM" id="Phobius"/>
    </source>
</evidence>
<reference evidence="3" key="1">
    <citation type="submission" date="2016-10" db="EMBL/GenBank/DDBJ databases">
        <authorList>
            <person name="de Groot N.N."/>
        </authorList>
    </citation>
    <scope>NUCLEOTIDE SEQUENCE [LARGE SCALE GENOMIC DNA]</scope>
    <source>
        <strain evidence="3">CGMCC 1.10697</strain>
    </source>
</reference>
<feature type="transmembrane region" description="Helical" evidence="2">
    <location>
        <begin position="73"/>
        <end position="98"/>
    </location>
</feature>
<keyword evidence="2" id="KW-1133">Transmembrane helix</keyword>
<evidence type="ECO:0000313" key="3">
    <source>
        <dbReference type="EMBL" id="SFB40085.1"/>
    </source>
</evidence>
<feature type="transmembrane region" description="Helical" evidence="2">
    <location>
        <begin position="166"/>
        <end position="188"/>
    </location>
</feature>
<sequence length="273" mass="29044">MTTQTMEGTSFVADPDPPSRARGHARIPLRRIAVVELRKSFDTRAGRWLLASVGILSFLTTAAVIAFSPDDDFTFSTFTTTIAFPMSVVLPIIAALAVTAEWTQRSGLTTFTIVPHRGRIMQGKAVALVAVSVPATALAFAVGACGNVVASWISGQDAVWDQSVSAVPYLLLSLALSLAVGLACGTLIRSSAGAVVGFFVFSFVFPPLLGLLAVTQGWFRDVQPWVDLDFQLAALLQGSFGSEQWSQLATSTGLWLVLPLTVGLVTLLRSEVK</sequence>
<keyword evidence="2" id="KW-0812">Transmembrane</keyword>
<dbReference type="Proteomes" id="UP000199113">
    <property type="component" value="Unassembled WGS sequence"/>
</dbReference>
<keyword evidence="2" id="KW-0472">Membrane</keyword>
<dbReference type="STRING" id="748909.SAMN05192575_11053"/>
<dbReference type="RefSeq" id="WP_198554406.1">
    <property type="nucleotide sequence ID" value="NZ_FOKC01000010.1"/>
</dbReference>